<keyword evidence="3 5" id="KW-0238">DNA-binding</keyword>
<dbReference type="AlphaFoldDB" id="A0A2G2VHY0"/>
<reference evidence="8 9" key="1">
    <citation type="journal article" date="2017" name="Genome Biol.">
        <title>New reference genome sequences of hot pepper reveal the massive evolution of plant disease-resistance genes by retroduplication.</title>
        <authorList>
            <person name="Kim S."/>
            <person name="Park J."/>
            <person name="Yeom S.I."/>
            <person name="Kim Y.M."/>
            <person name="Seo E."/>
            <person name="Kim K.T."/>
            <person name="Kim M.S."/>
            <person name="Lee J.M."/>
            <person name="Cheong K."/>
            <person name="Shin H.S."/>
            <person name="Kim S.B."/>
            <person name="Han K."/>
            <person name="Lee J."/>
            <person name="Park M."/>
            <person name="Lee H.A."/>
            <person name="Lee H.Y."/>
            <person name="Lee Y."/>
            <person name="Oh S."/>
            <person name="Lee J.H."/>
            <person name="Choi E."/>
            <person name="Choi E."/>
            <person name="Lee S.E."/>
            <person name="Jeon J."/>
            <person name="Kim H."/>
            <person name="Choi G."/>
            <person name="Song H."/>
            <person name="Lee J."/>
            <person name="Lee S.C."/>
            <person name="Kwon J.K."/>
            <person name="Lee H.Y."/>
            <person name="Koo N."/>
            <person name="Hong Y."/>
            <person name="Kim R.W."/>
            <person name="Kang W.H."/>
            <person name="Huh J.H."/>
            <person name="Kang B.C."/>
            <person name="Yang T.J."/>
            <person name="Lee Y.H."/>
            <person name="Bennetzen J.L."/>
            <person name="Choi D."/>
        </authorList>
    </citation>
    <scope>NUCLEOTIDE SEQUENCE [LARGE SCALE GENOMIC DNA]</scope>
    <source>
        <strain evidence="9">cv. PBC81</strain>
    </source>
</reference>
<keyword evidence="2 5" id="KW-0805">Transcription regulation</keyword>
<feature type="compositionally biased region" description="Polar residues" evidence="6">
    <location>
        <begin position="322"/>
        <end position="337"/>
    </location>
</feature>
<evidence type="ECO:0000313" key="9">
    <source>
        <dbReference type="Proteomes" id="UP000224567"/>
    </source>
</evidence>
<dbReference type="PANTHER" id="PTHR31500:SF57">
    <property type="entry name" value="AT-HOOK MOTIF NUCLEAR-LOCALIZED PROTEIN 10"/>
    <property type="match status" value="1"/>
</dbReference>
<dbReference type="PROSITE" id="PS51742">
    <property type="entry name" value="PPC"/>
    <property type="match status" value="1"/>
</dbReference>
<dbReference type="PANTHER" id="PTHR31500">
    <property type="entry name" value="AT-HOOK MOTIF NUCLEAR-LOCALIZED PROTEIN 9"/>
    <property type="match status" value="1"/>
</dbReference>
<accession>A0A2G2VHY0</accession>
<feature type="region of interest" description="Disordered" evidence="6">
    <location>
        <begin position="275"/>
        <end position="337"/>
    </location>
</feature>
<feature type="compositionally biased region" description="Low complexity" evidence="6">
    <location>
        <begin position="108"/>
        <end position="119"/>
    </location>
</feature>
<evidence type="ECO:0000259" key="7">
    <source>
        <dbReference type="PROSITE" id="PS51742"/>
    </source>
</evidence>
<comment type="caution">
    <text evidence="8">The sequence shown here is derived from an EMBL/GenBank/DDBJ whole genome shotgun (WGS) entry which is preliminary data.</text>
</comment>
<dbReference type="InterPro" id="IPR039605">
    <property type="entry name" value="AHL"/>
</dbReference>
<gene>
    <name evidence="8" type="ORF">CQW23_28932</name>
</gene>
<evidence type="ECO:0000256" key="4">
    <source>
        <dbReference type="ARBA" id="ARBA00023163"/>
    </source>
</evidence>
<dbReference type="InterPro" id="IPR017956">
    <property type="entry name" value="AT_hook_DNA-bd_motif"/>
</dbReference>
<evidence type="ECO:0000256" key="2">
    <source>
        <dbReference type="ARBA" id="ARBA00023015"/>
    </source>
</evidence>
<feature type="domain" description="PPC" evidence="7">
    <location>
        <begin position="146"/>
        <end position="286"/>
    </location>
</feature>
<feature type="region of interest" description="Disordered" evidence="6">
    <location>
        <begin position="46"/>
        <end position="86"/>
    </location>
</feature>
<dbReference type="GO" id="GO:0003680">
    <property type="term" value="F:minor groove of adenine-thymine-rich DNA binding"/>
    <property type="evidence" value="ECO:0007669"/>
    <property type="project" value="UniProtKB-UniRule"/>
</dbReference>
<dbReference type="STRING" id="33114.A0A2G2VHY0"/>
<dbReference type="GO" id="GO:0005634">
    <property type="term" value="C:nucleus"/>
    <property type="evidence" value="ECO:0007669"/>
    <property type="project" value="UniProtKB-SubCell"/>
</dbReference>
<comment type="function">
    <text evidence="1 5">Transcription factor that specifically binds AT-rich DNA sequences related to the nuclear matrix attachment regions (MARs).</text>
</comment>
<reference evidence="9" key="2">
    <citation type="journal article" date="2017" name="J. Anim. Genet.">
        <title>Multiple reference genome sequences of hot pepper reveal the massive evolution of plant disease resistance genes by retroduplication.</title>
        <authorList>
            <person name="Kim S."/>
            <person name="Park J."/>
            <person name="Yeom S.-I."/>
            <person name="Kim Y.-M."/>
            <person name="Seo E."/>
            <person name="Kim K.-T."/>
            <person name="Kim M.-S."/>
            <person name="Lee J.M."/>
            <person name="Cheong K."/>
            <person name="Shin H.-S."/>
            <person name="Kim S.-B."/>
            <person name="Han K."/>
            <person name="Lee J."/>
            <person name="Park M."/>
            <person name="Lee H.-A."/>
            <person name="Lee H.-Y."/>
            <person name="Lee Y."/>
            <person name="Oh S."/>
            <person name="Lee J.H."/>
            <person name="Choi E."/>
            <person name="Choi E."/>
            <person name="Lee S.E."/>
            <person name="Jeon J."/>
            <person name="Kim H."/>
            <person name="Choi G."/>
            <person name="Song H."/>
            <person name="Lee J."/>
            <person name="Lee S.-C."/>
            <person name="Kwon J.-K."/>
            <person name="Lee H.-Y."/>
            <person name="Koo N."/>
            <person name="Hong Y."/>
            <person name="Kim R.W."/>
            <person name="Kang W.-H."/>
            <person name="Huh J.H."/>
            <person name="Kang B.-C."/>
            <person name="Yang T.-J."/>
            <person name="Lee Y.-H."/>
            <person name="Bennetzen J.L."/>
            <person name="Choi D."/>
        </authorList>
    </citation>
    <scope>NUCLEOTIDE SEQUENCE [LARGE SCALE GENOMIC DNA]</scope>
    <source>
        <strain evidence="9">cv. PBC81</strain>
    </source>
</reference>
<comment type="subcellular location">
    <subcellularLocation>
        <location evidence="5">Nucleus</location>
    </subcellularLocation>
</comment>
<dbReference type="InterPro" id="IPR005175">
    <property type="entry name" value="PPC_dom"/>
</dbReference>
<name>A0A2G2VHY0_CAPBA</name>
<keyword evidence="9" id="KW-1185">Reference proteome</keyword>
<evidence type="ECO:0000313" key="8">
    <source>
        <dbReference type="EMBL" id="PHT32595.1"/>
    </source>
</evidence>
<dbReference type="EMBL" id="MLFT02000012">
    <property type="protein sequence ID" value="PHT32595.1"/>
    <property type="molecule type" value="Genomic_DNA"/>
</dbReference>
<dbReference type="SMART" id="SM00384">
    <property type="entry name" value="AT_hook"/>
    <property type="match status" value="2"/>
</dbReference>
<sequence>MSVSEHHYSVVGVQNSPARVPVTAPPPEVVQNMHMSFAPPPMAANPPYSASAEGSSGGSGAGFNGLLEPMKRKRGRPRKYGPDGSMAMGLNAPAPVAAAASPVAAGAPAAGQDVGVGPASPNSMKKARGRPPGSSKKQQIDNFGSTGFGFTPHIIAVKAGEDVAHKIMSFSQNGPRAICILSASGTISNVTLRQPATFGGTATYEERFDILSLTGSFMPSETGGHQSRKGGLSVKLAGSDGRILGGGVAGVLTAASPVQVIVASFIADGRKEPKSANHFEASPAPLNANLGGMTGANSPPSRGTSSESSGGQGSPLNHSGPVCTNNNLQGMSSMPWK</sequence>
<dbReference type="SUPFAM" id="SSF117856">
    <property type="entry name" value="AF0104/ALDC/Ptd012-like"/>
    <property type="match status" value="1"/>
</dbReference>
<evidence type="ECO:0000256" key="1">
    <source>
        <dbReference type="ARBA" id="ARBA00003687"/>
    </source>
</evidence>
<organism evidence="8 9">
    <name type="scientific">Capsicum baccatum</name>
    <name type="common">Peruvian pepper</name>
    <dbReference type="NCBI Taxonomy" id="33114"/>
    <lineage>
        <taxon>Eukaryota</taxon>
        <taxon>Viridiplantae</taxon>
        <taxon>Streptophyta</taxon>
        <taxon>Embryophyta</taxon>
        <taxon>Tracheophyta</taxon>
        <taxon>Spermatophyta</taxon>
        <taxon>Magnoliopsida</taxon>
        <taxon>eudicotyledons</taxon>
        <taxon>Gunneridae</taxon>
        <taxon>Pentapetalae</taxon>
        <taxon>asterids</taxon>
        <taxon>lamiids</taxon>
        <taxon>Solanales</taxon>
        <taxon>Solanaceae</taxon>
        <taxon>Solanoideae</taxon>
        <taxon>Capsiceae</taxon>
        <taxon>Capsicum</taxon>
    </lineage>
</organism>
<evidence type="ECO:0000256" key="3">
    <source>
        <dbReference type="ARBA" id="ARBA00023125"/>
    </source>
</evidence>
<dbReference type="Pfam" id="PF03479">
    <property type="entry name" value="PCC"/>
    <property type="match status" value="1"/>
</dbReference>
<comment type="domain">
    <text evidence="5">The PPC domain mediates interactions between AHL proteins.</text>
</comment>
<dbReference type="Proteomes" id="UP000224567">
    <property type="component" value="Unassembled WGS sequence"/>
</dbReference>
<keyword evidence="4 5" id="KW-0804">Transcription</keyword>
<dbReference type="OrthoDB" id="1750003at2759"/>
<dbReference type="Gene3D" id="3.30.1330.80">
    <property type="entry name" value="Hypothetical protein, similar to alpha- acetolactate decarboxylase, domain 2"/>
    <property type="match status" value="1"/>
</dbReference>
<evidence type="ECO:0000256" key="5">
    <source>
        <dbReference type="RuleBase" id="RU367031"/>
    </source>
</evidence>
<keyword evidence="5" id="KW-0539">Nucleus</keyword>
<feature type="region of interest" description="Disordered" evidence="6">
    <location>
        <begin position="108"/>
        <end position="142"/>
    </location>
</feature>
<feature type="compositionally biased region" description="Low complexity" evidence="6">
    <location>
        <begin position="298"/>
        <end position="309"/>
    </location>
</feature>
<evidence type="ECO:0000256" key="6">
    <source>
        <dbReference type="SAM" id="MobiDB-lite"/>
    </source>
</evidence>
<dbReference type="CDD" id="cd11378">
    <property type="entry name" value="DUF296"/>
    <property type="match status" value="1"/>
</dbReference>
<protein>
    <recommendedName>
        <fullName evidence="5">AT-hook motif nuclear-localized protein</fullName>
    </recommendedName>
</protein>
<proteinExistence type="predicted"/>